<proteinExistence type="predicted"/>
<dbReference type="Proteomes" id="UP000308114">
    <property type="component" value="Unassembled WGS sequence"/>
</dbReference>
<evidence type="ECO:0000313" key="2">
    <source>
        <dbReference type="Proteomes" id="UP000308114"/>
    </source>
</evidence>
<reference evidence="1 2" key="1">
    <citation type="submission" date="2018-01" db="EMBL/GenBank/DDBJ databases">
        <title>Bacillales members from the olive rhizosphere are effective biological control agents against Verticillium dahliae.</title>
        <authorList>
            <person name="Gomez-Lama C."/>
            <person name="Legarda G."/>
            <person name="Ruano-Rosa D."/>
            <person name="Pizarro-Tobias P."/>
            <person name="Valverde-Corredor A."/>
            <person name="Niqui J.L."/>
            <person name="Trivino J.C."/>
            <person name="Roca A."/>
            <person name="Mercado-Blanco J."/>
        </authorList>
    </citation>
    <scope>NUCLEOTIDE SEQUENCE [LARGE SCALE GENOMIC DNA]</scope>
    <source>
        <strain evidence="1 2">PIC167</strain>
    </source>
</reference>
<evidence type="ECO:0000313" key="1">
    <source>
        <dbReference type="EMBL" id="TKH43891.1"/>
    </source>
</evidence>
<comment type="caution">
    <text evidence="1">The sequence shown here is derived from an EMBL/GenBank/DDBJ whole genome shotgun (WGS) entry which is preliminary data.</text>
</comment>
<gene>
    <name evidence="1" type="ORF">C1I60_11010</name>
</gene>
<dbReference type="AlphaFoldDB" id="A0A4V5SQ18"/>
<sequence length="123" mass="14674">MKKKEYKDRLIELLNEGIEELTADQVIHKTKLLIFEYEKKQAYSTENKGRPWTDEELRVVLSFAPTKENILKLAKGFKRSYGSIEQIFRWAVTTDEEIINKGREDDSFIKQIRRLYKEMGWKA</sequence>
<name>A0A4V5SQ18_9BACL</name>
<dbReference type="RefSeq" id="WP_137061753.1">
    <property type="nucleotide sequence ID" value="NZ_PNXQ01000012.1"/>
</dbReference>
<dbReference type="EMBL" id="PNXQ01000012">
    <property type="protein sequence ID" value="TKH43891.1"/>
    <property type="molecule type" value="Genomic_DNA"/>
</dbReference>
<organism evidence="1 2">
    <name type="scientific">Paenibacillus terrae</name>
    <dbReference type="NCBI Taxonomy" id="159743"/>
    <lineage>
        <taxon>Bacteria</taxon>
        <taxon>Bacillati</taxon>
        <taxon>Bacillota</taxon>
        <taxon>Bacilli</taxon>
        <taxon>Bacillales</taxon>
        <taxon>Paenibacillaceae</taxon>
        <taxon>Paenibacillus</taxon>
    </lineage>
</organism>
<protein>
    <submittedName>
        <fullName evidence="1">Uncharacterized protein</fullName>
    </submittedName>
</protein>
<accession>A0A4V5SQ18</accession>